<feature type="binding site" evidence="3">
    <location>
        <position position="183"/>
    </location>
    <ligand>
        <name>Cu cation</name>
        <dbReference type="ChEBI" id="CHEBI:23378"/>
    </ligand>
</feature>
<dbReference type="Pfam" id="PF02630">
    <property type="entry name" value="SCO1-SenC"/>
    <property type="match status" value="1"/>
</dbReference>
<dbReference type="Gene3D" id="3.40.30.10">
    <property type="entry name" value="Glutaredoxin"/>
    <property type="match status" value="1"/>
</dbReference>
<dbReference type="GO" id="GO:0046872">
    <property type="term" value="F:metal ion binding"/>
    <property type="evidence" value="ECO:0007669"/>
    <property type="project" value="UniProtKB-KW"/>
</dbReference>
<feature type="binding site" evidence="3">
    <location>
        <position position="93"/>
    </location>
    <ligand>
        <name>Cu cation</name>
        <dbReference type="ChEBI" id="CHEBI:23378"/>
    </ligand>
</feature>
<feature type="domain" description="Thioredoxin" evidence="5">
    <location>
        <begin position="55"/>
        <end position="220"/>
    </location>
</feature>
<dbReference type="AlphaFoldDB" id="A0A9W5LEW5"/>
<dbReference type="EMBL" id="AMXN01000009">
    <property type="protein sequence ID" value="ELS59441.1"/>
    <property type="molecule type" value="Genomic_DNA"/>
</dbReference>
<comment type="similarity">
    <text evidence="1">Belongs to the SCO1/2 family.</text>
</comment>
<organism evidence="6 7">
    <name type="scientific">Bacillus inaquosorum KCTC 13429</name>
    <dbReference type="NCBI Taxonomy" id="1236548"/>
    <lineage>
        <taxon>Bacteria</taxon>
        <taxon>Bacillati</taxon>
        <taxon>Bacillota</taxon>
        <taxon>Bacilli</taxon>
        <taxon>Bacillales</taxon>
        <taxon>Bacillaceae</taxon>
        <taxon>Bacillus</taxon>
    </lineage>
</organism>
<gene>
    <name evidence="6" type="ORF">BSI_38220</name>
</gene>
<evidence type="ECO:0000256" key="2">
    <source>
        <dbReference type="ARBA" id="ARBA00023008"/>
    </source>
</evidence>
<evidence type="ECO:0000256" key="1">
    <source>
        <dbReference type="ARBA" id="ARBA00010996"/>
    </source>
</evidence>
<proteinExistence type="inferred from homology"/>
<protein>
    <recommendedName>
        <fullName evidence="5">Thioredoxin domain-containing protein</fullName>
    </recommendedName>
</protein>
<evidence type="ECO:0000259" key="5">
    <source>
        <dbReference type="PROSITE" id="PS51352"/>
    </source>
</evidence>
<dbReference type="PANTHER" id="PTHR12151:SF25">
    <property type="entry name" value="LINALOOL DEHYDRATASE_ISOMERASE DOMAIN-CONTAINING PROTEIN"/>
    <property type="match status" value="1"/>
</dbReference>
<dbReference type="InterPro" id="IPR036249">
    <property type="entry name" value="Thioredoxin-like_sf"/>
</dbReference>
<keyword evidence="2 3" id="KW-0186">Copper</keyword>
<evidence type="ECO:0000256" key="4">
    <source>
        <dbReference type="PIRSR" id="PIRSR603782-2"/>
    </source>
</evidence>
<accession>A0A9W5LEW5</accession>
<keyword evidence="4" id="KW-1015">Disulfide bond</keyword>
<dbReference type="CDD" id="cd02968">
    <property type="entry name" value="SCO"/>
    <property type="match status" value="1"/>
</dbReference>
<dbReference type="PROSITE" id="PS51352">
    <property type="entry name" value="THIOREDOXIN_2"/>
    <property type="match status" value="1"/>
</dbReference>
<evidence type="ECO:0000313" key="7">
    <source>
        <dbReference type="Proteomes" id="UP000011182"/>
    </source>
</evidence>
<dbReference type="Proteomes" id="UP000011182">
    <property type="component" value="Unassembled WGS sequence"/>
</dbReference>
<name>A0A9W5LEW5_9BACI</name>
<dbReference type="PANTHER" id="PTHR12151">
    <property type="entry name" value="ELECTRON TRANSPORT PROTIN SCO1/SENC FAMILY MEMBER"/>
    <property type="match status" value="1"/>
</dbReference>
<keyword evidence="7" id="KW-1185">Reference proteome</keyword>
<reference evidence="6 7" key="1">
    <citation type="journal article" date="2014" name="Syst. Appl. Microbiol.">
        <title>Genomic insights into the taxonomic status of the three subspecies of Bacillus subtilis.</title>
        <authorList>
            <person name="Yi H."/>
            <person name="Chun J."/>
            <person name="Cha C.J."/>
        </authorList>
    </citation>
    <scope>NUCLEOTIDE SEQUENCE [LARGE SCALE GENOMIC DNA]</scope>
    <source>
        <strain evidence="6 7">KCTC 13429</strain>
    </source>
</reference>
<feature type="disulfide bond" description="Redox-active" evidence="4">
    <location>
        <begin position="93"/>
        <end position="97"/>
    </location>
</feature>
<evidence type="ECO:0000313" key="6">
    <source>
        <dbReference type="EMBL" id="ELS59441.1"/>
    </source>
</evidence>
<dbReference type="InterPro" id="IPR003782">
    <property type="entry name" value="SCO1/SenC"/>
</dbReference>
<feature type="binding site" evidence="3">
    <location>
        <position position="97"/>
    </location>
    <ligand>
        <name>Cu cation</name>
        <dbReference type="ChEBI" id="CHEBI:23378"/>
    </ligand>
</feature>
<dbReference type="SUPFAM" id="SSF52833">
    <property type="entry name" value="Thioredoxin-like"/>
    <property type="match status" value="1"/>
</dbReference>
<evidence type="ECO:0000256" key="3">
    <source>
        <dbReference type="PIRSR" id="PIRSR603782-1"/>
    </source>
</evidence>
<sequence>MTGIEYKHGTQQVRTVLESVLCWLERVKVMKVIKSLTAGLFFLLLCACGGQQIKDPLNYEVEPFTFQNQDGKNVSLESLKGEVWLADFIFTNCETICPPMTAHMTELQKKLKAENIDVRIVSFSVDPENDKPKQLKKFAANYPLSFDNWDFLTGYSQSDIEAFALKSFKAIVKKPEGEDQVIHQSSFYLVGPNGKVLKDYNGVENTPYDDIIADVKTASTLK</sequence>
<comment type="caution">
    <text evidence="6">The sequence shown here is derived from an EMBL/GenBank/DDBJ whole genome shotgun (WGS) entry which is preliminary data.</text>
</comment>
<keyword evidence="3" id="KW-0479">Metal-binding</keyword>
<dbReference type="InterPro" id="IPR013766">
    <property type="entry name" value="Thioredoxin_domain"/>
</dbReference>